<dbReference type="Proteomes" id="UP000600865">
    <property type="component" value="Unassembled WGS sequence"/>
</dbReference>
<dbReference type="AlphaFoldDB" id="A0A918KVC6"/>
<dbReference type="RefSeq" id="WP_189587004.1">
    <property type="nucleotide sequence ID" value="NZ_BMYV01000003.1"/>
</dbReference>
<accession>A0A918KVC6</accession>
<dbReference type="PIRSF" id="PIRSF032131">
    <property type="entry name" value="UCP032131"/>
    <property type="match status" value="1"/>
</dbReference>
<dbReference type="Pfam" id="PF06676">
    <property type="entry name" value="DUF1178"/>
    <property type="match status" value="1"/>
</dbReference>
<evidence type="ECO:0000313" key="1">
    <source>
        <dbReference type="EMBL" id="GGX74918.1"/>
    </source>
</evidence>
<proteinExistence type="predicted"/>
<sequence>MIRYNLLCEHEHEFEGWFASMSDYDEQARSGLLSCPLCGNAKISKAIMAPAVKTARKTEARAEDKAKVMNAVAAKIRQEIEKNCDNVGAKFADEARAIHYGEKPERGIYGSVTPEESSALKEEGIAAQALPDAFVPETAKPKLN</sequence>
<comment type="caution">
    <text evidence="1">The sequence shown here is derived from an EMBL/GenBank/DDBJ whole genome shotgun (WGS) entry which is preliminary data.</text>
</comment>
<protein>
    <recommendedName>
        <fullName evidence="3">DUF1178 family protein</fullName>
    </recommendedName>
</protein>
<organism evidence="1 2">
    <name type="scientific">Litorimonas cladophorae</name>
    <dbReference type="NCBI Taxonomy" id="1220491"/>
    <lineage>
        <taxon>Bacteria</taxon>
        <taxon>Pseudomonadati</taxon>
        <taxon>Pseudomonadota</taxon>
        <taxon>Alphaproteobacteria</taxon>
        <taxon>Maricaulales</taxon>
        <taxon>Robiginitomaculaceae</taxon>
    </lineage>
</organism>
<reference evidence="1 2" key="1">
    <citation type="journal article" date="2014" name="Int. J. Syst. Evol. Microbiol.">
        <title>Complete genome sequence of Corynebacterium casei LMG S-19264T (=DSM 44701T), isolated from a smear-ripened cheese.</title>
        <authorList>
            <consortium name="US DOE Joint Genome Institute (JGI-PGF)"/>
            <person name="Walter F."/>
            <person name="Albersmeier A."/>
            <person name="Kalinowski J."/>
            <person name="Ruckert C."/>
        </authorList>
    </citation>
    <scope>NUCLEOTIDE SEQUENCE [LARGE SCALE GENOMIC DNA]</scope>
    <source>
        <strain evidence="1 2">KCTC 23968</strain>
    </source>
</reference>
<dbReference type="InterPro" id="IPR009562">
    <property type="entry name" value="DUF1178"/>
</dbReference>
<evidence type="ECO:0000313" key="2">
    <source>
        <dbReference type="Proteomes" id="UP000600865"/>
    </source>
</evidence>
<name>A0A918KVC6_9PROT</name>
<keyword evidence="2" id="KW-1185">Reference proteome</keyword>
<evidence type="ECO:0008006" key="3">
    <source>
        <dbReference type="Google" id="ProtNLM"/>
    </source>
</evidence>
<dbReference type="EMBL" id="BMYV01000003">
    <property type="protein sequence ID" value="GGX74918.1"/>
    <property type="molecule type" value="Genomic_DNA"/>
</dbReference>
<gene>
    <name evidence="1" type="ORF">GCM10011309_26380</name>
</gene>